<dbReference type="AlphaFoldDB" id="A0A218VRG6"/>
<gene>
    <name evidence="2" type="ORF">CDL15_Pgr008043</name>
</gene>
<evidence type="ECO:0000256" key="1">
    <source>
        <dbReference type="SAM" id="MobiDB-lite"/>
    </source>
</evidence>
<feature type="compositionally biased region" description="Basic residues" evidence="1">
    <location>
        <begin position="67"/>
        <end position="76"/>
    </location>
</feature>
<proteinExistence type="predicted"/>
<accession>A0A218VRG6</accession>
<dbReference type="Proteomes" id="UP000197138">
    <property type="component" value="Unassembled WGS sequence"/>
</dbReference>
<feature type="region of interest" description="Disordered" evidence="1">
    <location>
        <begin position="195"/>
        <end position="297"/>
    </location>
</feature>
<feature type="region of interest" description="Disordered" evidence="1">
    <location>
        <begin position="45"/>
        <end position="76"/>
    </location>
</feature>
<organism evidence="2 3">
    <name type="scientific">Punica granatum</name>
    <name type="common">Pomegranate</name>
    <dbReference type="NCBI Taxonomy" id="22663"/>
    <lineage>
        <taxon>Eukaryota</taxon>
        <taxon>Viridiplantae</taxon>
        <taxon>Streptophyta</taxon>
        <taxon>Embryophyta</taxon>
        <taxon>Tracheophyta</taxon>
        <taxon>Spermatophyta</taxon>
        <taxon>Magnoliopsida</taxon>
        <taxon>eudicotyledons</taxon>
        <taxon>Gunneridae</taxon>
        <taxon>Pentapetalae</taxon>
        <taxon>rosids</taxon>
        <taxon>malvids</taxon>
        <taxon>Myrtales</taxon>
        <taxon>Lythraceae</taxon>
        <taxon>Punica</taxon>
    </lineage>
</organism>
<protein>
    <submittedName>
        <fullName evidence="2">Uncharacterized protein</fullName>
    </submittedName>
</protein>
<feature type="compositionally biased region" description="Polar residues" evidence="1">
    <location>
        <begin position="283"/>
        <end position="297"/>
    </location>
</feature>
<evidence type="ECO:0000313" key="3">
    <source>
        <dbReference type="Proteomes" id="UP000197138"/>
    </source>
</evidence>
<dbReference type="EMBL" id="MTKT01006206">
    <property type="protein sequence ID" value="OWM63127.1"/>
    <property type="molecule type" value="Genomic_DNA"/>
</dbReference>
<sequence>MLGESVVDGLMDLPKLNFGIVVPLAFCIELLRSQFAKIGGRLGETIGKPTEAKESGRKRNPILLHATPHRRRPRHRLPFQQPDFPPPPACWFLLASSSPNTSLSVSRTAAESACDCVTSMPPTPGAWTPTTILSSPCRRVLLFEGREQGRDQASAISFLPRLRASLLGLLRIGVEILPCDPPCLASSTRNPILPDLSLQSVSGPSSPLPMESNAPKRAPSKINTDNNHPSHEDNPNALNGGGAATLQDVAEHQHEEAPAVSAAAAPPPPEERPAQLEDEEEGNTPNRTSSSRTPFTGLSQVDADWALARTLQEQVLDSHPHLHFDLNR</sequence>
<name>A0A218VRG6_PUNGR</name>
<comment type="caution">
    <text evidence="2">The sequence shown here is derived from an EMBL/GenBank/DDBJ whole genome shotgun (WGS) entry which is preliminary data.</text>
</comment>
<reference evidence="3" key="1">
    <citation type="journal article" date="2017" name="Plant J.">
        <title>The pomegranate (Punica granatum L.) genome and the genomics of punicalagin biosynthesis.</title>
        <authorList>
            <person name="Qin G."/>
            <person name="Xu C."/>
            <person name="Ming R."/>
            <person name="Tang H."/>
            <person name="Guyot R."/>
            <person name="Kramer E.M."/>
            <person name="Hu Y."/>
            <person name="Yi X."/>
            <person name="Qi Y."/>
            <person name="Xu X."/>
            <person name="Gao Z."/>
            <person name="Pan H."/>
            <person name="Jian J."/>
            <person name="Tian Y."/>
            <person name="Yue Z."/>
            <person name="Xu Y."/>
        </authorList>
    </citation>
    <scope>NUCLEOTIDE SEQUENCE [LARGE SCALE GENOMIC DNA]</scope>
    <source>
        <strain evidence="3">cv. Dabenzi</strain>
    </source>
</reference>
<evidence type="ECO:0000313" key="2">
    <source>
        <dbReference type="EMBL" id="OWM63127.1"/>
    </source>
</evidence>